<accession>A0A506U9I7</accession>
<dbReference type="Proteomes" id="UP000318801">
    <property type="component" value="Unassembled WGS sequence"/>
</dbReference>
<sequence>MDFDRSTFANGLPGGVRERQSGGPDPSSALEAGTEGERASDADGLLDEAVFALIASARGSGSDAGDASDTVGEDTTAALEEAPQDIDPPSLPRIVPLASRLPARGTVVFVLASVIFHSMLLAMALNIVRSIPEAPVEAGSISVSVVMLGDGNIDASAAGGEDEIVNPVAVEAKPVQTAEISPEPVPETVAPIETPAPEMPQIPEPAISPPLMSEPVTPDVATVEPVTDAAAAAVLPATEPVQPVTTPAAVEPAPVEPVAVTEAAPELAPLVPDVLAVAPSVAAPDDAVPPAPAPAPPPQPKTATAETPAAEPTKPVETEVLQPVQPAEAAAITAEVPDDVAMADALPLPDAPPTPTPSPRKNAPEPQKRVTKPTRQAAQPKPQTASRGNGGQAEADARRGVATGEKNGKAADAARQSADASGAGQAARSNYEGRIQRRLARAISPSRYYSRIGEQLKATVALRIVLDRSGRVDSIRLTRGSGNSEIDGIVLQRAGRAGPFPAFPTGAYSGNSKGFTMSVNLDLR</sequence>
<evidence type="ECO:0000256" key="4">
    <source>
        <dbReference type="ARBA" id="ARBA00023136"/>
    </source>
</evidence>
<dbReference type="RefSeq" id="WP_141149111.1">
    <property type="nucleotide sequence ID" value="NZ_VHLG01000005.1"/>
</dbReference>
<dbReference type="SUPFAM" id="SSF74653">
    <property type="entry name" value="TolA/TonB C-terminal domain"/>
    <property type="match status" value="1"/>
</dbReference>
<feature type="compositionally biased region" description="Pro residues" evidence="5">
    <location>
        <begin position="349"/>
        <end position="358"/>
    </location>
</feature>
<evidence type="ECO:0000256" key="5">
    <source>
        <dbReference type="SAM" id="MobiDB-lite"/>
    </source>
</evidence>
<comment type="caution">
    <text evidence="7">The sequence shown here is derived from an EMBL/GenBank/DDBJ whole genome shotgun (WGS) entry which is preliminary data.</text>
</comment>
<dbReference type="GO" id="GO:0055085">
    <property type="term" value="P:transmembrane transport"/>
    <property type="evidence" value="ECO:0007669"/>
    <property type="project" value="InterPro"/>
</dbReference>
<reference evidence="7 8" key="1">
    <citation type="submission" date="2019-06" db="EMBL/GenBank/DDBJ databases">
        <authorList>
            <person name="Li M."/>
        </authorList>
    </citation>
    <scope>NUCLEOTIDE SEQUENCE [LARGE SCALE GENOMIC DNA]</scope>
    <source>
        <strain evidence="7 8">BGMRC2036</strain>
    </source>
</reference>
<keyword evidence="8" id="KW-1185">Reference proteome</keyword>
<dbReference type="Gene3D" id="3.30.1150.10">
    <property type="match status" value="1"/>
</dbReference>
<dbReference type="AlphaFoldDB" id="A0A506U9I7"/>
<dbReference type="InterPro" id="IPR037682">
    <property type="entry name" value="TonB_C"/>
</dbReference>
<feature type="compositionally biased region" description="Low complexity" evidence="5">
    <location>
        <begin position="410"/>
        <end position="428"/>
    </location>
</feature>
<name>A0A506U9I7_9HYPH</name>
<evidence type="ECO:0000256" key="2">
    <source>
        <dbReference type="ARBA" id="ARBA00022692"/>
    </source>
</evidence>
<evidence type="ECO:0000256" key="1">
    <source>
        <dbReference type="ARBA" id="ARBA00004167"/>
    </source>
</evidence>
<dbReference type="OrthoDB" id="7915513at2"/>
<feature type="compositionally biased region" description="Pro residues" evidence="5">
    <location>
        <begin position="287"/>
        <end position="300"/>
    </location>
</feature>
<evidence type="ECO:0000259" key="6">
    <source>
        <dbReference type="PROSITE" id="PS52015"/>
    </source>
</evidence>
<dbReference type="EMBL" id="VHLG01000005">
    <property type="protein sequence ID" value="TPW30540.1"/>
    <property type="molecule type" value="Genomic_DNA"/>
</dbReference>
<evidence type="ECO:0000313" key="7">
    <source>
        <dbReference type="EMBL" id="TPW30540.1"/>
    </source>
</evidence>
<feature type="region of interest" description="Disordered" evidence="5">
    <location>
        <begin position="283"/>
        <end position="315"/>
    </location>
</feature>
<gene>
    <name evidence="7" type="ORF">FJU08_11255</name>
</gene>
<feature type="domain" description="TonB C-terminal" evidence="6">
    <location>
        <begin position="432"/>
        <end position="524"/>
    </location>
</feature>
<protein>
    <submittedName>
        <fullName evidence="7">TonB family protein</fullName>
    </submittedName>
</protein>
<feature type="region of interest" description="Disordered" evidence="5">
    <location>
        <begin position="344"/>
        <end position="430"/>
    </location>
</feature>
<proteinExistence type="predicted"/>
<feature type="region of interest" description="Disordered" evidence="5">
    <location>
        <begin position="1"/>
        <end position="41"/>
    </location>
</feature>
<keyword evidence="4" id="KW-0472">Membrane</keyword>
<organism evidence="7 8">
    <name type="scientific">Martelella alba</name>
    <dbReference type="NCBI Taxonomy" id="2590451"/>
    <lineage>
        <taxon>Bacteria</taxon>
        <taxon>Pseudomonadati</taxon>
        <taxon>Pseudomonadota</taxon>
        <taxon>Alphaproteobacteria</taxon>
        <taxon>Hyphomicrobiales</taxon>
        <taxon>Aurantimonadaceae</taxon>
        <taxon>Martelella</taxon>
    </lineage>
</organism>
<dbReference type="PROSITE" id="PS52015">
    <property type="entry name" value="TONB_CTD"/>
    <property type="match status" value="1"/>
</dbReference>
<dbReference type="Pfam" id="PF13103">
    <property type="entry name" value="TonB_2"/>
    <property type="match status" value="1"/>
</dbReference>
<feature type="compositionally biased region" description="Low complexity" evidence="5">
    <location>
        <begin position="301"/>
        <end position="315"/>
    </location>
</feature>
<dbReference type="GO" id="GO:0016020">
    <property type="term" value="C:membrane"/>
    <property type="evidence" value="ECO:0007669"/>
    <property type="project" value="UniProtKB-SubCell"/>
</dbReference>
<keyword evidence="2" id="KW-0812">Transmembrane</keyword>
<dbReference type="InterPro" id="IPR006260">
    <property type="entry name" value="TonB/TolA_C"/>
</dbReference>
<evidence type="ECO:0000313" key="8">
    <source>
        <dbReference type="Proteomes" id="UP000318801"/>
    </source>
</evidence>
<feature type="compositionally biased region" description="Polar residues" evidence="5">
    <location>
        <begin position="373"/>
        <end position="387"/>
    </location>
</feature>
<evidence type="ECO:0000256" key="3">
    <source>
        <dbReference type="ARBA" id="ARBA00022989"/>
    </source>
</evidence>
<keyword evidence="3" id="KW-1133">Transmembrane helix</keyword>
<dbReference type="NCBIfam" id="TIGR01352">
    <property type="entry name" value="tonB_Cterm"/>
    <property type="match status" value="1"/>
</dbReference>
<comment type="subcellular location">
    <subcellularLocation>
        <location evidence="1">Membrane</location>
        <topology evidence="1">Single-pass membrane protein</topology>
    </subcellularLocation>
</comment>